<reference evidence="4" key="1">
    <citation type="journal article" date="2013" name="Science">
        <title>Gene transfer from bacteria and archaea facilitated evolution of an extremophilic eukaryote.</title>
        <authorList>
            <person name="Schonknecht G."/>
            <person name="Chen W.H."/>
            <person name="Ternes C.M."/>
            <person name="Barbier G.G."/>
            <person name="Shrestha R.P."/>
            <person name="Stanke M."/>
            <person name="Brautigam A."/>
            <person name="Baker B.J."/>
            <person name="Banfield J.F."/>
            <person name="Garavito R.M."/>
            <person name="Carr K."/>
            <person name="Wilkerson C."/>
            <person name="Rensing S.A."/>
            <person name="Gagneul D."/>
            <person name="Dickenson N.E."/>
            <person name="Oesterhelt C."/>
            <person name="Lercher M.J."/>
            <person name="Weber A.P."/>
        </authorList>
    </citation>
    <scope>NUCLEOTIDE SEQUENCE [LARGE SCALE GENOMIC DNA]</scope>
    <source>
        <strain evidence="4">074W</strain>
    </source>
</reference>
<keyword evidence="1" id="KW-0694">RNA-binding</keyword>
<proteinExistence type="inferred from homology"/>
<dbReference type="InterPro" id="IPR001040">
    <property type="entry name" value="TIF_eIF_4E"/>
</dbReference>
<gene>
    <name evidence="3" type="ORF">Gasu_50360</name>
</gene>
<feature type="compositionally biased region" description="Basic and acidic residues" evidence="2">
    <location>
        <begin position="8"/>
        <end position="20"/>
    </location>
</feature>
<organism evidence="3 4">
    <name type="scientific">Galdieria sulphuraria</name>
    <name type="common">Red alga</name>
    <dbReference type="NCBI Taxonomy" id="130081"/>
    <lineage>
        <taxon>Eukaryota</taxon>
        <taxon>Rhodophyta</taxon>
        <taxon>Bangiophyceae</taxon>
        <taxon>Galdieriales</taxon>
        <taxon>Galdieriaceae</taxon>
        <taxon>Galdieria</taxon>
    </lineage>
</organism>
<keyword evidence="1 3" id="KW-0396">Initiation factor</keyword>
<sequence length="215" mass="24448">MEEEQIQQEDKQDETVHESPEDNSEMHPLQFSWSLWYSSSGKRLTFQSYEQSLKKVATFRTVEEFWGVFNHIPQPSQIAPKADFHIFKDGIEPKWEDPMNESGGVWQVSFRRDPSAGSDAPINDAWLHTVLAIVGDNFEPAESDDIRGIALAVRSKEFRLALWTGTAEDKELQEAIGRSFRKFATYSGTVIKETISFTSNKDALVDADAKPLYVV</sequence>
<dbReference type="AlphaFoldDB" id="M2XVL1"/>
<dbReference type="RefSeq" id="XP_005703964.1">
    <property type="nucleotide sequence ID" value="XM_005703907.1"/>
</dbReference>
<protein>
    <submittedName>
        <fullName evidence="3">Translation initiation factor eIF-4E</fullName>
    </submittedName>
</protein>
<dbReference type="Proteomes" id="UP000030680">
    <property type="component" value="Unassembled WGS sequence"/>
</dbReference>
<dbReference type="GO" id="GO:0000340">
    <property type="term" value="F:RNA 7-methylguanosine cap binding"/>
    <property type="evidence" value="ECO:0007669"/>
    <property type="project" value="TreeGrafter"/>
</dbReference>
<keyword evidence="4" id="KW-1185">Reference proteome</keyword>
<dbReference type="STRING" id="130081.M2XVL1"/>
<dbReference type="InterPro" id="IPR023398">
    <property type="entry name" value="TIF_eIF4e-like"/>
</dbReference>
<dbReference type="SUPFAM" id="SSF55418">
    <property type="entry name" value="eIF4e-like"/>
    <property type="match status" value="1"/>
</dbReference>
<keyword evidence="1" id="KW-0648">Protein biosynthesis</keyword>
<dbReference type="Pfam" id="PF01652">
    <property type="entry name" value="IF4E"/>
    <property type="match status" value="1"/>
</dbReference>
<feature type="region of interest" description="Disordered" evidence="2">
    <location>
        <begin position="1"/>
        <end position="26"/>
    </location>
</feature>
<comment type="similarity">
    <text evidence="1">Belongs to the eukaryotic initiation factor 4E family.</text>
</comment>
<dbReference type="GeneID" id="17086352"/>
<dbReference type="PANTHER" id="PTHR11960">
    <property type="entry name" value="EUKARYOTIC TRANSLATION INITIATION FACTOR 4E RELATED"/>
    <property type="match status" value="1"/>
</dbReference>
<dbReference type="EMBL" id="KB454532">
    <property type="protein sequence ID" value="EME27444.1"/>
    <property type="molecule type" value="Genomic_DNA"/>
</dbReference>
<dbReference type="OMA" id="EEFWAIV"/>
<dbReference type="Gene3D" id="3.30.760.10">
    <property type="entry name" value="RNA Cap, Translation Initiation Factor Eif4e"/>
    <property type="match status" value="1"/>
</dbReference>
<evidence type="ECO:0000256" key="1">
    <source>
        <dbReference type="RuleBase" id="RU004374"/>
    </source>
</evidence>
<dbReference type="OrthoDB" id="590761at2759"/>
<evidence type="ECO:0000256" key="2">
    <source>
        <dbReference type="SAM" id="MobiDB-lite"/>
    </source>
</evidence>
<evidence type="ECO:0000313" key="4">
    <source>
        <dbReference type="Proteomes" id="UP000030680"/>
    </source>
</evidence>
<dbReference type="Gramene" id="EME27444">
    <property type="protein sequence ID" value="EME27444"/>
    <property type="gene ID" value="Gasu_50360"/>
</dbReference>
<name>M2XVL1_GALSU</name>
<dbReference type="eggNOG" id="KOG1670">
    <property type="taxonomic scope" value="Eukaryota"/>
</dbReference>
<dbReference type="GO" id="GO:0016281">
    <property type="term" value="C:eukaryotic translation initiation factor 4F complex"/>
    <property type="evidence" value="ECO:0007669"/>
    <property type="project" value="TreeGrafter"/>
</dbReference>
<dbReference type="KEGG" id="gsl:Gasu_50360"/>
<dbReference type="GO" id="GO:0003743">
    <property type="term" value="F:translation initiation factor activity"/>
    <property type="evidence" value="ECO:0007669"/>
    <property type="project" value="UniProtKB-KW"/>
</dbReference>
<accession>M2XVL1</accession>
<evidence type="ECO:0000313" key="3">
    <source>
        <dbReference type="EMBL" id="EME27444.1"/>
    </source>
</evidence>